<comment type="function">
    <text evidence="4">Functions in the N-end rule pathway of protein degradation where it conjugates Leu, Phe and, less efficiently, Met from aminoacyl-tRNAs to the N-termini of proteins containing an N-terminal arginine or lysine.</text>
</comment>
<accession>A9H3Y2</accession>
<evidence type="ECO:0000313" key="7">
    <source>
        <dbReference type="Proteomes" id="UP000001176"/>
    </source>
</evidence>
<evidence type="ECO:0000256" key="1">
    <source>
        <dbReference type="ARBA" id="ARBA00022490"/>
    </source>
</evidence>
<dbReference type="InterPro" id="IPR016181">
    <property type="entry name" value="Acyl_CoA_acyltransferase"/>
</dbReference>
<sequence>MRRGQGRGGVMTDGEGMAITPDIMLRAYSIGLFPMAPDAESAHLDWYDPDMRGILPLDAFHVPRRLLRTVLSDRFDIVADRHFEATIRACAAPAPGRETTWINERIVRLFCDLHDMGYAHSVESWQDGVLVGGLYGVAIGGAFFGESMFSRRTDASKPRWCRWWRGCGSAGSRCSTPVRHRAPGPVRRHRNPRLAVQAAPGARAGPAGALAGGGRGHPPRNRRHASRGDRPSAGRSLNGGARFPCCGGRG</sequence>
<feature type="compositionally biased region" description="Basic residues" evidence="5">
    <location>
        <begin position="178"/>
        <end position="192"/>
    </location>
</feature>
<dbReference type="Gene3D" id="3.40.630.70">
    <property type="entry name" value="Leucyl/phenylalanyl-tRNA-protein transferase, C-terminal domain"/>
    <property type="match status" value="1"/>
</dbReference>
<dbReference type="AlphaFoldDB" id="A9H3Y2"/>
<dbReference type="GO" id="GO:0008914">
    <property type="term" value="F:leucyl-tRNA--protein transferase activity"/>
    <property type="evidence" value="ECO:0007669"/>
    <property type="project" value="UniProtKB-UniRule"/>
</dbReference>
<gene>
    <name evidence="4 6" type="primary">aat</name>
    <name evidence="6" type="ordered locus">GDI3431</name>
</gene>
<dbReference type="EC" id="2.3.2.6" evidence="4"/>
<comment type="catalytic activity">
    <reaction evidence="4">
        <text>L-phenylalanyl-tRNA(Phe) + an N-terminal L-alpha-aminoacyl-[protein] = an N-terminal L-phenylalanyl-L-alpha-aminoacyl-[protein] + tRNA(Phe)</text>
        <dbReference type="Rhea" id="RHEA:43632"/>
        <dbReference type="Rhea" id="RHEA-COMP:9668"/>
        <dbReference type="Rhea" id="RHEA-COMP:9699"/>
        <dbReference type="Rhea" id="RHEA-COMP:10636"/>
        <dbReference type="Rhea" id="RHEA-COMP:10637"/>
        <dbReference type="ChEBI" id="CHEBI:78442"/>
        <dbReference type="ChEBI" id="CHEBI:78531"/>
        <dbReference type="ChEBI" id="CHEBI:78597"/>
        <dbReference type="ChEBI" id="CHEBI:83561"/>
        <dbReference type="EC" id="2.3.2.6"/>
    </reaction>
</comment>
<keyword evidence="3 4" id="KW-0012">Acyltransferase</keyword>
<dbReference type="InterPro" id="IPR042203">
    <property type="entry name" value="Leu/Phe-tRNA_Trfase_C"/>
</dbReference>
<evidence type="ECO:0000256" key="3">
    <source>
        <dbReference type="ARBA" id="ARBA00023315"/>
    </source>
</evidence>
<feature type="region of interest" description="Disordered" evidence="5">
    <location>
        <begin position="174"/>
        <end position="241"/>
    </location>
</feature>
<dbReference type="SUPFAM" id="SSF55729">
    <property type="entry name" value="Acyl-CoA N-acyltransferases (Nat)"/>
    <property type="match status" value="1"/>
</dbReference>
<organism evidence="6 7">
    <name type="scientific">Gluconacetobacter diazotrophicus (strain ATCC 49037 / DSM 5601 / CCUG 37298 / CIP 103539 / LMG 7603 / PAl5)</name>
    <dbReference type="NCBI Taxonomy" id="272568"/>
    <lineage>
        <taxon>Bacteria</taxon>
        <taxon>Pseudomonadati</taxon>
        <taxon>Pseudomonadota</taxon>
        <taxon>Alphaproteobacteria</taxon>
        <taxon>Acetobacterales</taxon>
        <taxon>Acetobacteraceae</taxon>
        <taxon>Gluconacetobacter</taxon>
    </lineage>
</organism>
<evidence type="ECO:0000256" key="4">
    <source>
        <dbReference type="HAMAP-Rule" id="MF_00688"/>
    </source>
</evidence>
<dbReference type="Pfam" id="PF03588">
    <property type="entry name" value="Leu_Phe_trans"/>
    <property type="match status" value="1"/>
</dbReference>
<proteinExistence type="inferred from homology"/>
<evidence type="ECO:0000256" key="2">
    <source>
        <dbReference type="ARBA" id="ARBA00022679"/>
    </source>
</evidence>
<comment type="subcellular location">
    <subcellularLocation>
        <location evidence="4">Cytoplasm</location>
    </subcellularLocation>
</comment>
<name>A9H3Y2_GLUDA</name>
<dbReference type="EMBL" id="AM889285">
    <property type="protein sequence ID" value="CAP57374.1"/>
    <property type="molecule type" value="Genomic_DNA"/>
</dbReference>
<keyword evidence="1 4" id="KW-0963">Cytoplasm</keyword>
<protein>
    <recommendedName>
        <fullName evidence="4">Leucyl/phenylalanyl-tRNA--protein transferase</fullName>
        <ecNumber evidence="4">2.3.2.6</ecNumber>
    </recommendedName>
    <alternativeName>
        <fullName evidence="4">L/F-transferase</fullName>
    </alternativeName>
    <alternativeName>
        <fullName evidence="4">Leucyltransferase</fullName>
    </alternativeName>
    <alternativeName>
        <fullName evidence="4">Phenyalanyltransferase</fullName>
    </alternativeName>
</protein>
<dbReference type="HAMAP" id="MF_00688">
    <property type="entry name" value="Leu_Phe_trans"/>
    <property type="match status" value="1"/>
</dbReference>
<dbReference type="InterPro" id="IPR004616">
    <property type="entry name" value="Leu/Phe-tRNA_Trfase"/>
</dbReference>
<reference evidence="6 7" key="1">
    <citation type="journal article" date="2009" name="BMC Genomics">
        <title>Complete genome sequence of the sugarcane nitrogen-fixing endophyte Gluconacetobacter diazotrophicus Pal5.</title>
        <authorList>
            <person name="Bertalan M."/>
            <person name="Albano R."/>
            <person name="Padua V."/>
            <person name="Rouws L."/>
            <person name="Rojas C."/>
            <person name="Hemerly A."/>
            <person name="Teixeira K."/>
            <person name="Schwab S."/>
            <person name="Araujo J."/>
            <person name="Oliveira A."/>
            <person name="Franca L."/>
            <person name="Magalhaes V."/>
            <person name="Alqueres S."/>
            <person name="Cardoso A."/>
            <person name="Almeida W."/>
            <person name="Loureiro M.M."/>
            <person name="Nogueira E."/>
            <person name="Cidade D."/>
            <person name="Oliveira D."/>
            <person name="Simao T."/>
            <person name="Macedo J."/>
            <person name="Valadao A."/>
            <person name="Dreschsel M."/>
            <person name="Freitas F."/>
            <person name="Vidal M."/>
            <person name="Guedes H."/>
            <person name="Rodrigues E."/>
            <person name="Meneses C."/>
            <person name="Brioso P."/>
            <person name="Pozzer L."/>
            <person name="Figueiredo D."/>
            <person name="Montano H."/>
            <person name="Junior J."/>
            <person name="Filho G."/>
            <person name="Flores V."/>
            <person name="Ferreira B."/>
            <person name="Branco A."/>
            <person name="Gonzalez P."/>
            <person name="Guillobel H."/>
            <person name="Lemos M."/>
            <person name="Seibel L."/>
            <person name="Macedo J."/>
            <person name="Alves-Ferreira M."/>
            <person name="Sachetto-Martins G."/>
            <person name="Coelho A."/>
            <person name="Santos E."/>
            <person name="Amaral G."/>
            <person name="Neves A."/>
            <person name="Pacheco A.B."/>
            <person name="Carvalho D."/>
            <person name="Lery L."/>
            <person name="Bisch P."/>
            <person name="Rossle S.C."/>
            <person name="Urmenyi T."/>
            <person name="Kruger W.V."/>
            <person name="Martins O."/>
            <person name="Baldani J.I."/>
            <person name="Ferreira P.C."/>
        </authorList>
    </citation>
    <scope>NUCLEOTIDE SEQUENCE [LARGE SCALE GENOMIC DNA]</scope>
    <source>
        <strain evidence="7">ATCC 49037 / DSM 5601 / CCUG 37298 / CIP 103539 / LMG 7603 / PAl5</strain>
    </source>
</reference>
<dbReference type="KEGG" id="gdi:GDI3431"/>
<comment type="similarity">
    <text evidence="4">Belongs to the L/F-transferase family.</text>
</comment>
<comment type="catalytic activity">
    <reaction evidence="4">
        <text>N-terminal L-lysyl-[protein] + L-leucyl-tRNA(Leu) = N-terminal L-leucyl-L-lysyl-[protein] + tRNA(Leu) + H(+)</text>
        <dbReference type="Rhea" id="RHEA:12340"/>
        <dbReference type="Rhea" id="RHEA-COMP:9613"/>
        <dbReference type="Rhea" id="RHEA-COMP:9622"/>
        <dbReference type="Rhea" id="RHEA-COMP:12670"/>
        <dbReference type="Rhea" id="RHEA-COMP:12671"/>
        <dbReference type="ChEBI" id="CHEBI:15378"/>
        <dbReference type="ChEBI" id="CHEBI:65249"/>
        <dbReference type="ChEBI" id="CHEBI:78442"/>
        <dbReference type="ChEBI" id="CHEBI:78494"/>
        <dbReference type="ChEBI" id="CHEBI:133043"/>
        <dbReference type="EC" id="2.3.2.6"/>
    </reaction>
</comment>
<evidence type="ECO:0000256" key="5">
    <source>
        <dbReference type="SAM" id="MobiDB-lite"/>
    </source>
</evidence>
<dbReference type="GO" id="GO:0030163">
    <property type="term" value="P:protein catabolic process"/>
    <property type="evidence" value="ECO:0007669"/>
    <property type="project" value="UniProtKB-UniRule"/>
</dbReference>
<dbReference type="PANTHER" id="PTHR30098">
    <property type="entry name" value="LEUCYL/PHENYLALANYL-TRNA--PROTEIN TRANSFERASE"/>
    <property type="match status" value="1"/>
</dbReference>
<dbReference type="GO" id="GO:0005737">
    <property type="term" value="C:cytoplasm"/>
    <property type="evidence" value="ECO:0007669"/>
    <property type="project" value="UniProtKB-SubCell"/>
</dbReference>
<feature type="compositionally biased region" description="Low complexity" evidence="5">
    <location>
        <begin position="198"/>
        <end position="209"/>
    </location>
</feature>
<keyword evidence="7" id="KW-1185">Reference proteome</keyword>
<keyword evidence="2 4" id="KW-0808">Transferase</keyword>
<comment type="catalytic activity">
    <reaction evidence="4">
        <text>N-terminal L-arginyl-[protein] + L-leucyl-tRNA(Leu) = N-terminal L-leucyl-L-arginyl-[protein] + tRNA(Leu) + H(+)</text>
        <dbReference type="Rhea" id="RHEA:50416"/>
        <dbReference type="Rhea" id="RHEA-COMP:9613"/>
        <dbReference type="Rhea" id="RHEA-COMP:9622"/>
        <dbReference type="Rhea" id="RHEA-COMP:12672"/>
        <dbReference type="Rhea" id="RHEA-COMP:12673"/>
        <dbReference type="ChEBI" id="CHEBI:15378"/>
        <dbReference type="ChEBI" id="CHEBI:64719"/>
        <dbReference type="ChEBI" id="CHEBI:78442"/>
        <dbReference type="ChEBI" id="CHEBI:78494"/>
        <dbReference type="ChEBI" id="CHEBI:133044"/>
        <dbReference type="EC" id="2.3.2.6"/>
    </reaction>
</comment>
<dbReference type="PANTHER" id="PTHR30098:SF2">
    <property type="entry name" value="LEUCYL_PHENYLALANYL-TRNA--PROTEIN TRANSFERASE"/>
    <property type="match status" value="1"/>
</dbReference>
<dbReference type="Proteomes" id="UP000001176">
    <property type="component" value="Chromosome"/>
</dbReference>
<evidence type="ECO:0000313" key="6">
    <source>
        <dbReference type="EMBL" id="CAP57374.1"/>
    </source>
</evidence>